<evidence type="ECO:0000313" key="3">
    <source>
        <dbReference type="Proteomes" id="UP000316270"/>
    </source>
</evidence>
<feature type="compositionally biased region" description="Acidic residues" evidence="1">
    <location>
        <begin position="153"/>
        <end position="171"/>
    </location>
</feature>
<feature type="region of interest" description="Disordered" evidence="1">
    <location>
        <begin position="296"/>
        <end position="358"/>
    </location>
</feature>
<evidence type="ECO:0000313" key="2">
    <source>
        <dbReference type="EMBL" id="QDS77277.1"/>
    </source>
</evidence>
<feature type="compositionally biased region" description="Basic and acidic residues" evidence="1">
    <location>
        <begin position="336"/>
        <end position="346"/>
    </location>
</feature>
<feature type="compositionally biased region" description="Acidic residues" evidence="1">
    <location>
        <begin position="202"/>
        <end position="225"/>
    </location>
</feature>
<proteinExistence type="predicted"/>
<reference evidence="2 3" key="1">
    <citation type="submission" date="2019-07" db="EMBL/GenBank/DDBJ databases">
        <title>Finished genome of Venturia effusa.</title>
        <authorList>
            <person name="Young C.A."/>
            <person name="Cox M.P."/>
            <person name="Ganley A.R.D."/>
            <person name="David W.J."/>
        </authorList>
    </citation>
    <scope>NUCLEOTIDE SEQUENCE [LARGE SCALE GENOMIC DNA]</scope>
    <source>
        <strain evidence="3">albino</strain>
    </source>
</reference>
<dbReference type="AlphaFoldDB" id="A0A517LNQ6"/>
<dbReference type="Proteomes" id="UP000316270">
    <property type="component" value="Chromosome 17"/>
</dbReference>
<evidence type="ECO:0000256" key="1">
    <source>
        <dbReference type="SAM" id="MobiDB-lite"/>
    </source>
</evidence>
<keyword evidence="3" id="KW-1185">Reference proteome</keyword>
<gene>
    <name evidence="2" type="ORF">FKW77_003998</name>
</gene>
<feature type="region of interest" description="Disordered" evidence="1">
    <location>
        <begin position="153"/>
        <end position="246"/>
    </location>
</feature>
<sequence length="432" mass="48070">MSYSDTELFSAWADALHENLYTLPPSYSARATTAPMAIPTHTHSSCANPNFALEEYTCTDVVASKCDAILLSSAFSPSYVNLPTSQTSSSDFSPSSSEEGAEFLFGWAESRRERRHVNRELKKNTKLNNGMYSVKEMMAIFRQEEECGFCFGEDSDESEEEEDESDEELFDGGEREGSEDSDSLCGDGEDHDADESSVGQGEGEDMSGDEEMGEDNQSGEDEDGEMERVVENCKKPKRKLRKSVSWKEDEELAEIRIVEREDLSMDYVFGQERAMMMKEDGTSKFATKKAITEKAAAVDSTTKATRANCQRIDPSQQGEPYVFGQQQATATKAHLPKPDSQQEKHFASKRQRTTAAASDTRNITIAQSPEAEEAFVFGQKSGSWKKEPKFKLKPKPETRTSVTVVEVEPETIAPESEEAFVFGKQPGVWSQS</sequence>
<name>A0A517LNQ6_9PEZI</name>
<feature type="compositionally biased region" description="Basic residues" evidence="1">
    <location>
        <begin position="235"/>
        <end position="244"/>
    </location>
</feature>
<dbReference type="OrthoDB" id="3944654at2759"/>
<dbReference type="EMBL" id="CP042201">
    <property type="protein sequence ID" value="QDS77277.1"/>
    <property type="molecule type" value="Genomic_DNA"/>
</dbReference>
<accession>A0A517LNQ6</accession>
<feature type="compositionally biased region" description="Polar residues" evidence="1">
    <location>
        <begin position="299"/>
        <end position="330"/>
    </location>
</feature>
<feature type="compositionally biased region" description="Acidic residues" evidence="1">
    <location>
        <begin position="179"/>
        <end position="195"/>
    </location>
</feature>
<protein>
    <submittedName>
        <fullName evidence="2">Uncharacterized protein</fullName>
    </submittedName>
</protein>
<organism evidence="2 3">
    <name type="scientific">Venturia effusa</name>
    <dbReference type="NCBI Taxonomy" id="50376"/>
    <lineage>
        <taxon>Eukaryota</taxon>
        <taxon>Fungi</taxon>
        <taxon>Dikarya</taxon>
        <taxon>Ascomycota</taxon>
        <taxon>Pezizomycotina</taxon>
        <taxon>Dothideomycetes</taxon>
        <taxon>Pleosporomycetidae</taxon>
        <taxon>Venturiales</taxon>
        <taxon>Venturiaceae</taxon>
        <taxon>Venturia</taxon>
    </lineage>
</organism>